<evidence type="ECO:0000313" key="1">
    <source>
        <dbReference type="EMBL" id="VDO53354.1"/>
    </source>
</evidence>
<dbReference type="EMBL" id="UZAF01018624">
    <property type="protein sequence ID" value="VDO53354.1"/>
    <property type="molecule type" value="Genomic_DNA"/>
</dbReference>
<name>A0A0N4WSS5_HAEPC</name>
<reference evidence="1 2" key="2">
    <citation type="submission" date="2018-11" db="EMBL/GenBank/DDBJ databases">
        <authorList>
            <consortium name="Pathogen Informatics"/>
        </authorList>
    </citation>
    <scope>NUCLEOTIDE SEQUENCE [LARGE SCALE GENOMIC DNA]</scope>
    <source>
        <strain evidence="1 2">MHpl1</strain>
    </source>
</reference>
<dbReference type="Proteomes" id="UP000268014">
    <property type="component" value="Unassembled WGS sequence"/>
</dbReference>
<sequence>MAFFAVQQIVRELFFFSFDLLDEVCDPAGVGHTLTIASERDVTDDVLIVQTECCMMVFSPAALTSGTLVVTSTIFIDMWSPAPKTLSATRMDVNSIGKVRKVATLCGIVVLFAEEAT</sequence>
<dbReference type="AlphaFoldDB" id="A0A0N4WSS5"/>
<reference evidence="3" key="1">
    <citation type="submission" date="2017-02" db="UniProtKB">
        <authorList>
            <consortium name="WormBaseParasite"/>
        </authorList>
    </citation>
    <scope>IDENTIFICATION</scope>
</reference>
<protein>
    <submittedName>
        <fullName evidence="3">Secreted protein</fullName>
    </submittedName>
</protein>
<gene>
    <name evidence="1" type="ORF">HPLM_LOCUS14596</name>
</gene>
<dbReference type="WBParaSite" id="HPLM_0001460401-mRNA-1">
    <property type="protein sequence ID" value="HPLM_0001460401-mRNA-1"/>
    <property type="gene ID" value="HPLM_0001460401"/>
</dbReference>
<proteinExistence type="predicted"/>
<keyword evidence="2" id="KW-1185">Reference proteome</keyword>
<accession>A0A0N4WSS5</accession>
<organism evidence="3">
    <name type="scientific">Haemonchus placei</name>
    <name type="common">Barber's pole worm</name>
    <dbReference type="NCBI Taxonomy" id="6290"/>
    <lineage>
        <taxon>Eukaryota</taxon>
        <taxon>Metazoa</taxon>
        <taxon>Ecdysozoa</taxon>
        <taxon>Nematoda</taxon>
        <taxon>Chromadorea</taxon>
        <taxon>Rhabditida</taxon>
        <taxon>Rhabditina</taxon>
        <taxon>Rhabditomorpha</taxon>
        <taxon>Strongyloidea</taxon>
        <taxon>Trichostrongylidae</taxon>
        <taxon>Haemonchus</taxon>
    </lineage>
</organism>
<evidence type="ECO:0000313" key="3">
    <source>
        <dbReference type="WBParaSite" id="HPLM_0001460401-mRNA-1"/>
    </source>
</evidence>
<evidence type="ECO:0000313" key="2">
    <source>
        <dbReference type="Proteomes" id="UP000268014"/>
    </source>
</evidence>